<evidence type="ECO:0000256" key="1">
    <source>
        <dbReference type="SAM" id="MobiDB-lite"/>
    </source>
</evidence>
<dbReference type="AlphaFoldDB" id="A0A383U281"/>
<name>A0A383U281_9FLAO</name>
<feature type="compositionally biased region" description="Basic and acidic residues" evidence="1">
    <location>
        <begin position="64"/>
        <end position="77"/>
    </location>
</feature>
<dbReference type="InterPro" id="IPR002625">
    <property type="entry name" value="Smr_dom"/>
</dbReference>
<dbReference type="SUPFAM" id="SSF160443">
    <property type="entry name" value="SMR domain-like"/>
    <property type="match status" value="1"/>
</dbReference>
<reference evidence="3 4" key="1">
    <citation type="submission" date="2018-09" db="EMBL/GenBank/DDBJ databases">
        <authorList>
            <consortium name="Pathogen Informatics"/>
        </authorList>
    </citation>
    <scope>NUCLEOTIDE SEQUENCE [LARGE SCALE GENOMIC DNA]</scope>
    <source>
        <strain evidence="3 4">OH-22767</strain>
    </source>
</reference>
<proteinExistence type="predicted"/>
<dbReference type="InterPro" id="IPR036063">
    <property type="entry name" value="Smr_dom_sf"/>
</dbReference>
<protein>
    <submittedName>
        <fullName evidence="3">Recombination and DNA strand exchange inhibitor protein</fullName>
    </submittedName>
</protein>
<dbReference type="OrthoDB" id="1524810at2"/>
<keyword evidence="4" id="KW-1185">Reference proteome</keyword>
<dbReference type="Gene3D" id="3.30.1370.110">
    <property type="match status" value="1"/>
</dbReference>
<evidence type="ECO:0000313" key="3">
    <source>
        <dbReference type="EMBL" id="SZD74022.1"/>
    </source>
</evidence>
<sequence length="197" mass="22732">MFEFKKGDAIKLLDDNIKGIVKKVDGESVFVENSFGFLEEYHVSEVLPDGELEDEFPRAKGASKPKEVRLKETKKKDKELKIRKEKNKIKKKGPAKKIKKVNKPTLEIDLHYNKLEYINPNFNIDSILAKQMDSLQNRLEKARENGYDKVIVIHGKGEGVLEKSIKNFCNNRGYAFYDANYEKYQKGATVIELPLNH</sequence>
<dbReference type="EMBL" id="UNSC01000007">
    <property type="protein sequence ID" value="SZD74022.1"/>
    <property type="molecule type" value="Genomic_DNA"/>
</dbReference>
<feature type="domain" description="Smr" evidence="2">
    <location>
        <begin position="135"/>
        <end position="194"/>
    </location>
</feature>
<dbReference type="RefSeq" id="WP_119059675.1">
    <property type="nucleotide sequence ID" value="NZ_UNSC01000007.1"/>
</dbReference>
<gene>
    <name evidence="3" type="ORF">SAMEA104719789_01479</name>
</gene>
<feature type="region of interest" description="Disordered" evidence="1">
    <location>
        <begin position="55"/>
        <end position="77"/>
    </location>
</feature>
<evidence type="ECO:0000313" key="4">
    <source>
        <dbReference type="Proteomes" id="UP000262142"/>
    </source>
</evidence>
<dbReference type="PROSITE" id="PS50828">
    <property type="entry name" value="SMR"/>
    <property type="match status" value="1"/>
</dbReference>
<dbReference type="Pfam" id="PF01713">
    <property type="entry name" value="Smr"/>
    <property type="match status" value="1"/>
</dbReference>
<dbReference type="Proteomes" id="UP000262142">
    <property type="component" value="Unassembled WGS sequence"/>
</dbReference>
<organism evidence="3 4">
    <name type="scientific">Candidatus Ornithobacterium hominis</name>
    <dbReference type="NCBI Taxonomy" id="2497989"/>
    <lineage>
        <taxon>Bacteria</taxon>
        <taxon>Pseudomonadati</taxon>
        <taxon>Bacteroidota</taxon>
        <taxon>Flavobacteriia</taxon>
        <taxon>Flavobacteriales</taxon>
        <taxon>Weeksellaceae</taxon>
        <taxon>Ornithobacterium</taxon>
    </lineage>
</organism>
<accession>A0A383U281</accession>
<evidence type="ECO:0000259" key="2">
    <source>
        <dbReference type="PROSITE" id="PS50828"/>
    </source>
</evidence>